<dbReference type="AlphaFoldDB" id="A0A2P2M0M8"/>
<sequence>MIMEGSRRISANPRPCSGRRVLANKKRPRLDGFLNTVKKLQRREICSKRDRAFSMSNAQERFRNMRLMVIPPPHPFPFFIFLEFCSLPFPFSLSSNCLFCFNFFHSSCKSWSLLP</sequence>
<protein>
    <submittedName>
        <fullName evidence="1">Uncharacterized protein LOC103501498</fullName>
    </submittedName>
</protein>
<dbReference type="PANTHER" id="PTHR31789:SF1">
    <property type="entry name" value="OS05G0482600 PROTEIN"/>
    <property type="match status" value="1"/>
</dbReference>
<dbReference type="EMBL" id="GGEC01043288">
    <property type="protein sequence ID" value="MBX23772.1"/>
    <property type="molecule type" value="Transcribed_RNA"/>
</dbReference>
<accession>A0A2P2M0M8</accession>
<proteinExistence type="predicted"/>
<reference evidence="1" key="1">
    <citation type="submission" date="2018-02" db="EMBL/GenBank/DDBJ databases">
        <title>Rhizophora mucronata_Transcriptome.</title>
        <authorList>
            <person name="Meera S.P."/>
            <person name="Sreeshan A."/>
            <person name="Augustine A."/>
        </authorList>
    </citation>
    <scope>NUCLEOTIDE SEQUENCE</scope>
    <source>
        <tissue evidence="1">Leaf</tissue>
    </source>
</reference>
<evidence type="ECO:0000313" key="1">
    <source>
        <dbReference type="EMBL" id="MBX23772.1"/>
    </source>
</evidence>
<name>A0A2P2M0M8_RHIMU</name>
<dbReference type="PANTHER" id="PTHR31789">
    <property type="entry name" value="OS05G0482600 PROTEIN"/>
    <property type="match status" value="1"/>
</dbReference>
<organism evidence="1">
    <name type="scientific">Rhizophora mucronata</name>
    <name type="common">Asiatic mangrove</name>
    <dbReference type="NCBI Taxonomy" id="61149"/>
    <lineage>
        <taxon>Eukaryota</taxon>
        <taxon>Viridiplantae</taxon>
        <taxon>Streptophyta</taxon>
        <taxon>Embryophyta</taxon>
        <taxon>Tracheophyta</taxon>
        <taxon>Spermatophyta</taxon>
        <taxon>Magnoliopsida</taxon>
        <taxon>eudicotyledons</taxon>
        <taxon>Gunneridae</taxon>
        <taxon>Pentapetalae</taxon>
        <taxon>rosids</taxon>
        <taxon>fabids</taxon>
        <taxon>Malpighiales</taxon>
        <taxon>Rhizophoraceae</taxon>
        <taxon>Rhizophora</taxon>
    </lineage>
</organism>